<organism evidence="1 2">
    <name type="scientific">Celeribacter indicus</name>
    <dbReference type="NCBI Taxonomy" id="1208324"/>
    <lineage>
        <taxon>Bacteria</taxon>
        <taxon>Pseudomonadati</taxon>
        <taxon>Pseudomonadota</taxon>
        <taxon>Alphaproteobacteria</taxon>
        <taxon>Rhodobacterales</taxon>
        <taxon>Roseobacteraceae</taxon>
        <taxon>Celeribacter</taxon>
    </lineage>
</organism>
<keyword evidence="2" id="KW-1185">Reference proteome</keyword>
<gene>
    <name evidence="1" type="ORF">P73_1286</name>
</gene>
<dbReference type="RefSeq" id="WP_043868967.1">
    <property type="nucleotide sequence ID" value="NZ_CP004393.1"/>
</dbReference>
<name>A0A0B5DZ39_9RHOB</name>
<dbReference type="EMBL" id="CP004393">
    <property type="protein sequence ID" value="AJE46001.1"/>
    <property type="molecule type" value="Genomic_DNA"/>
</dbReference>
<protein>
    <submittedName>
        <fullName evidence="1">Uncharacterized protein</fullName>
    </submittedName>
</protein>
<reference evidence="1 2" key="1">
    <citation type="journal article" date="2014" name="Int. J. Syst. Evol. Microbiol.">
        <title>Celeribacter indicus sp. nov., a polycyclic aromatic hydrocarbon-degrading bacterium from deep-sea sediment and reclassification of Huaishuia halophila as Celeribacter halophilus comb. nov.</title>
        <authorList>
            <person name="Lai Q."/>
            <person name="Cao J."/>
            <person name="Yuan J."/>
            <person name="Li F."/>
            <person name="Shao Z."/>
        </authorList>
    </citation>
    <scope>NUCLEOTIDE SEQUENCE [LARGE SCALE GENOMIC DNA]</scope>
    <source>
        <strain evidence="1">P73</strain>
    </source>
</reference>
<accession>A0A0B5DZ39</accession>
<dbReference type="Proteomes" id="UP000031521">
    <property type="component" value="Chromosome"/>
</dbReference>
<sequence length="344" mass="36017">MPLVGAATALVGLVKGFSSKKLTGAGLEFSWTGDALAGGTYETWKKKSWWGLKSSTSTKLKAFDEETNAALTEQAEAVQKAVAAAYKAAGVAVEDGFIEGFRYSFGKISTKGLSEDEIEQKVAEAFAGYGDAISEAIGGVGLEVAATFAQVKGVLELAGQGFRGTFEEMAVAAGAVADLVGGPSGLASSVDSFVATYFSAAERFEMVTDQVQSVFDDLGLAVPGTLKGFRELVMSLDLMTESGREAYAALLGVSDAFASVKAGLDQSFDTSGGWFVDEFEARLAQVADMRGYGRVTEAAQTAGTTQPGRTSLGGEDGAAVQLLQTMVGIFKDWDESGYPRERDF</sequence>
<dbReference type="AlphaFoldDB" id="A0A0B5DZ39"/>
<dbReference type="OrthoDB" id="7311517at2"/>
<evidence type="ECO:0000313" key="1">
    <source>
        <dbReference type="EMBL" id="AJE46001.1"/>
    </source>
</evidence>
<dbReference type="HOGENOM" id="CLU_805842_0_0_5"/>
<proteinExistence type="predicted"/>
<evidence type="ECO:0000313" key="2">
    <source>
        <dbReference type="Proteomes" id="UP000031521"/>
    </source>
</evidence>
<dbReference type="KEGG" id="cid:P73_1286"/>
<dbReference type="STRING" id="1208324.P73_1286"/>